<accession>A0A8K0FXG0</accession>
<dbReference type="AlphaFoldDB" id="A0A8K0FXG0"/>
<sequence>MALRKRVLSHLTDFPSAFVTDRPASPNQPIALTSRNLDEKLSPPRRPLLVDAIVSTRRNPSTPKSSTQKRSKKHQEKTVCERRKRILAYKFIAVWAVKRSIEKMREGFSVKDKARSARPEGPSDVKLEKKIVKCMERHRTALLRNVARKLGVSHSFINKIKKRNNIKTFKKQKCAKRSEKQHQ</sequence>
<organism evidence="2 3">
    <name type="scientific">Ignelater luminosus</name>
    <name type="common">Cucubano</name>
    <name type="synonym">Pyrophorus luminosus</name>
    <dbReference type="NCBI Taxonomy" id="2038154"/>
    <lineage>
        <taxon>Eukaryota</taxon>
        <taxon>Metazoa</taxon>
        <taxon>Ecdysozoa</taxon>
        <taxon>Arthropoda</taxon>
        <taxon>Hexapoda</taxon>
        <taxon>Insecta</taxon>
        <taxon>Pterygota</taxon>
        <taxon>Neoptera</taxon>
        <taxon>Endopterygota</taxon>
        <taxon>Coleoptera</taxon>
        <taxon>Polyphaga</taxon>
        <taxon>Elateriformia</taxon>
        <taxon>Elateroidea</taxon>
        <taxon>Elateridae</taxon>
        <taxon>Agrypninae</taxon>
        <taxon>Pyrophorini</taxon>
        <taxon>Ignelater</taxon>
    </lineage>
</organism>
<dbReference type="EMBL" id="VTPC01090288">
    <property type="protein sequence ID" value="KAF2883830.1"/>
    <property type="molecule type" value="Genomic_DNA"/>
</dbReference>
<evidence type="ECO:0000256" key="1">
    <source>
        <dbReference type="SAM" id="MobiDB-lite"/>
    </source>
</evidence>
<evidence type="ECO:0000313" key="2">
    <source>
        <dbReference type="EMBL" id="KAF2883830.1"/>
    </source>
</evidence>
<gene>
    <name evidence="2" type="ORF">ILUMI_22332</name>
</gene>
<name>A0A8K0FXG0_IGNLU</name>
<feature type="region of interest" description="Disordered" evidence="1">
    <location>
        <begin position="18"/>
        <end position="79"/>
    </location>
</feature>
<keyword evidence="3" id="KW-1185">Reference proteome</keyword>
<protein>
    <submittedName>
        <fullName evidence="2">Uncharacterized protein</fullName>
    </submittedName>
</protein>
<evidence type="ECO:0000313" key="3">
    <source>
        <dbReference type="Proteomes" id="UP000801492"/>
    </source>
</evidence>
<proteinExistence type="predicted"/>
<feature type="compositionally biased region" description="Polar residues" evidence="1">
    <location>
        <begin position="56"/>
        <end position="66"/>
    </location>
</feature>
<dbReference type="Proteomes" id="UP000801492">
    <property type="component" value="Unassembled WGS sequence"/>
</dbReference>
<feature type="compositionally biased region" description="Polar residues" evidence="1">
    <location>
        <begin position="25"/>
        <end position="35"/>
    </location>
</feature>
<reference evidence="2" key="1">
    <citation type="submission" date="2019-08" db="EMBL/GenBank/DDBJ databases">
        <title>The genome of the North American firefly Photinus pyralis.</title>
        <authorList>
            <consortium name="Photinus pyralis genome working group"/>
            <person name="Fallon T.R."/>
            <person name="Sander Lower S.E."/>
            <person name="Weng J.-K."/>
        </authorList>
    </citation>
    <scope>NUCLEOTIDE SEQUENCE</scope>
    <source>
        <strain evidence="2">TRF0915ILg1</strain>
        <tissue evidence="2">Whole body</tissue>
    </source>
</reference>
<comment type="caution">
    <text evidence="2">The sequence shown here is derived from an EMBL/GenBank/DDBJ whole genome shotgun (WGS) entry which is preliminary data.</text>
</comment>